<dbReference type="InterPro" id="IPR004360">
    <property type="entry name" value="Glyas_Fos-R_dOase_dom"/>
</dbReference>
<dbReference type="PANTHER" id="PTHR43048">
    <property type="entry name" value="METHYLMALONYL-COA EPIMERASE"/>
    <property type="match status" value="1"/>
</dbReference>
<dbReference type="Pfam" id="PF00903">
    <property type="entry name" value="Glyoxalase"/>
    <property type="match status" value="1"/>
</dbReference>
<evidence type="ECO:0000313" key="3">
    <source>
        <dbReference type="EMBL" id="MXV62432.1"/>
    </source>
</evidence>
<feature type="domain" description="VOC" evidence="2">
    <location>
        <begin position="6"/>
        <end position="132"/>
    </location>
</feature>
<dbReference type="GO" id="GO:0046491">
    <property type="term" value="P:L-methylmalonyl-CoA metabolic process"/>
    <property type="evidence" value="ECO:0007669"/>
    <property type="project" value="TreeGrafter"/>
</dbReference>
<proteinExistence type="predicted"/>
<dbReference type="GO" id="GO:0004493">
    <property type="term" value="F:methylmalonyl-CoA epimerase activity"/>
    <property type="evidence" value="ECO:0007669"/>
    <property type="project" value="TreeGrafter"/>
</dbReference>
<dbReference type="Proteomes" id="UP000434101">
    <property type="component" value="Unassembled WGS sequence"/>
</dbReference>
<evidence type="ECO:0000313" key="4">
    <source>
        <dbReference type="Proteomes" id="UP000434101"/>
    </source>
</evidence>
<dbReference type="InterPro" id="IPR029068">
    <property type="entry name" value="Glyas_Bleomycin-R_OHBP_Dase"/>
</dbReference>
<evidence type="ECO:0000259" key="2">
    <source>
        <dbReference type="PROSITE" id="PS51819"/>
    </source>
</evidence>
<dbReference type="SUPFAM" id="SSF54593">
    <property type="entry name" value="Glyoxalase/Bleomycin resistance protein/Dihydroxybiphenyl dioxygenase"/>
    <property type="match status" value="1"/>
</dbReference>
<dbReference type="PANTHER" id="PTHR43048:SF3">
    <property type="entry name" value="METHYLMALONYL-COA EPIMERASE, MITOCHONDRIAL"/>
    <property type="match status" value="1"/>
</dbReference>
<dbReference type="InterPro" id="IPR037523">
    <property type="entry name" value="VOC_core"/>
</dbReference>
<reference evidence="3 4" key="1">
    <citation type="submission" date="2020-01" db="EMBL/GenBank/DDBJ databases">
        <title>Natronorubrum sp. JWXQ-INN 674 isolated from Inner Mongolia Autonomous Region of China.</title>
        <authorList>
            <person name="Xue Q."/>
        </authorList>
    </citation>
    <scope>NUCLEOTIDE SEQUENCE [LARGE SCALE GENOMIC DNA]</scope>
    <source>
        <strain evidence="3 4">JWXQ-INN-674</strain>
    </source>
</reference>
<dbReference type="GO" id="GO:0046872">
    <property type="term" value="F:metal ion binding"/>
    <property type="evidence" value="ECO:0007669"/>
    <property type="project" value="UniProtKB-KW"/>
</dbReference>
<keyword evidence="1" id="KW-0479">Metal-binding</keyword>
<gene>
    <name evidence="3" type="ORF">GS429_10220</name>
</gene>
<keyword evidence="4" id="KW-1185">Reference proteome</keyword>
<evidence type="ECO:0000256" key="1">
    <source>
        <dbReference type="ARBA" id="ARBA00022723"/>
    </source>
</evidence>
<dbReference type="EMBL" id="WUYX01000030">
    <property type="protein sequence ID" value="MXV62432.1"/>
    <property type="molecule type" value="Genomic_DNA"/>
</dbReference>
<dbReference type="OrthoDB" id="6111at2157"/>
<dbReference type="PROSITE" id="PS51819">
    <property type="entry name" value="VOC"/>
    <property type="match status" value="1"/>
</dbReference>
<protein>
    <submittedName>
        <fullName evidence="3">VOC family protein</fullName>
    </submittedName>
</protein>
<sequence length="134" mass="14646">MVAPNGFYHVALKVPNVDDAVAFYRDTLDGDLIEHEHPDEGASGATAVEHAALMVGDKHLYVFDRAPYEAAGLVDELPYGPLHFGYTVDDVDAAVADLEDDVSFVMEPTVFGDLKVAFFEDPAGTRIELLEYLD</sequence>
<accession>A0A6B0VNT9</accession>
<dbReference type="AlphaFoldDB" id="A0A6B0VNT9"/>
<organism evidence="3 4">
    <name type="scientific">Natronorubrum halalkaliphilum</name>
    <dbReference type="NCBI Taxonomy" id="2691917"/>
    <lineage>
        <taxon>Archaea</taxon>
        <taxon>Methanobacteriati</taxon>
        <taxon>Methanobacteriota</taxon>
        <taxon>Stenosarchaea group</taxon>
        <taxon>Halobacteria</taxon>
        <taxon>Halobacteriales</taxon>
        <taxon>Natrialbaceae</taxon>
        <taxon>Natronorubrum</taxon>
    </lineage>
</organism>
<name>A0A6B0VNT9_9EURY</name>
<dbReference type="Gene3D" id="3.10.180.10">
    <property type="entry name" value="2,3-Dihydroxybiphenyl 1,2-Dioxygenase, domain 1"/>
    <property type="match status" value="1"/>
</dbReference>
<dbReference type="InterPro" id="IPR051785">
    <property type="entry name" value="MMCE/EMCE_epimerase"/>
</dbReference>
<comment type="caution">
    <text evidence="3">The sequence shown here is derived from an EMBL/GenBank/DDBJ whole genome shotgun (WGS) entry which is preliminary data.</text>
</comment>
<dbReference type="RefSeq" id="WP_160065221.1">
    <property type="nucleotide sequence ID" value="NZ_WUYX01000030.1"/>
</dbReference>